<evidence type="ECO:0000313" key="1">
    <source>
        <dbReference type="EMBL" id="EFF78364.1"/>
    </source>
</evidence>
<name>D4X479_9BURK</name>
<dbReference type="HOGENOM" id="CLU_3264147_0_0_4"/>
<evidence type="ECO:0000313" key="2">
    <source>
        <dbReference type="Proteomes" id="UP000004510"/>
    </source>
</evidence>
<dbReference type="AlphaFoldDB" id="D4X479"/>
<organism evidence="1 2">
    <name type="scientific">Achromobacter piechaudii ATCC 43553</name>
    <dbReference type="NCBI Taxonomy" id="742159"/>
    <lineage>
        <taxon>Bacteria</taxon>
        <taxon>Pseudomonadati</taxon>
        <taxon>Pseudomonadota</taxon>
        <taxon>Betaproteobacteria</taxon>
        <taxon>Burkholderiales</taxon>
        <taxon>Alcaligenaceae</taxon>
        <taxon>Achromobacter</taxon>
    </lineage>
</organism>
<sequence>MIQIIKVSGQEANVPTPLCRPFHISMQSVNYPNLAALNHGN</sequence>
<reference evidence="2" key="1">
    <citation type="submission" date="2010-03" db="EMBL/GenBank/DDBJ databases">
        <title>Complete sequence of Mobiluncus curtisii ATCC 43063.</title>
        <authorList>
            <person name="Muzny D."/>
            <person name="Qin X."/>
            <person name="Deng J."/>
            <person name="Jiang H."/>
            <person name="Liu Y."/>
            <person name="Qu J."/>
            <person name="Song X.-Z."/>
            <person name="Zhang L."/>
            <person name="Thornton R."/>
            <person name="Coyle M."/>
            <person name="Francisco L."/>
            <person name="Jackson L."/>
            <person name="Javaid M."/>
            <person name="Korchina V."/>
            <person name="Kovar C."/>
            <person name="Mata R."/>
            <person name="Mathew T."/>
            <person name="Ngo R."/>
            <person name="Nguyen L."/>
            <person name="Nguyen N."/>
            <person name="Okwuonu G."/>
            <person name="Ongeri F."/>
            <person name="Pham C."/>
            <person name="Simmons D."/>
            <person name="Wilczek-Boney K."/>
            <person name="Hale W."/>
            <person name="Jakkamsetti A."/>
            <person name="Pham P."/>
            <person name="Ruth R."/>
            <person name="San Lucas F."/>
            <person name="Warren J."/>
            <person name="Zhang J."/>
            <person name="Zhao Z."/>
            <person name="Zhou C."/>
            <person name="Zhu D."/>
            <person name="Lee S."/>
            <person name="Bess C."/>
            <person name="Blankenburg K."/>
            <person name="Forbes L."/>
            <person name="Fu Q."/>
            <person name="Gubbala S."/>
            <person name="Hirani K."/>
            <person name="Jayaseelan J.C."/>
            <person name="Lara F."/>
            <person name="Munidasa M."/>
            <person name="Palculict T."/>
            <person name="Patil S."/>
            <person name="Pu L.-L."/>
            <person name="Saada N."/>
            <person name="Tang L."/>
            <person name="Weissenberger G."/>
            <person name="Zhu Y."/>
            <person name="Hemphill L."/>
            <person name="Shang Y."/>
            <person name="Youmans B."/>
            <person name="Ayvaz T."/>
            <person name="Ross M."/>
            <person name="Santibanez J."/>
            <person name="Aqrawi P."/>
            <person name="Gross S."/>
            <person name="Joshi V."/>
            <person name="Fowler G."/>
            <person name="Nazareth L."/>
            <person name="Reid J."/>
            <person name="Worley K."/>
            <person name="Petrosino J."/>
            <person name="Highlander S."/>
            <person name="Gibbs R."/>
            <person name="Gibbs R."/>
        </authorList>
    </citation>
    <scope>NUCLEOTIDE SEQUENCE [LARGE SCALE GENOMIC DNA]</scope>
    <source>
        <strain evidence="2">ATCC 43553</strain>
    </source>
</reference>
<dbReference type="Proteomes" id="UP000004510">
    <property type="component" value="Unassembled WGS sequence"/>
</dbReference>
<comment type="caution">
    <text evidence="1">The sequence shown here is derived from an EMBL/GenBank/DDBJ whole genome shotgun (WGS) entry which is preliminary data.</text>
</comment>
<gene>
    <name evidence="1" type="ORF">HMPREF0004_0276</name>
</gene>
<dbReference type="EMBL" id="ADMS01000011">
    <property type="protein sequence ID" value="EFF78364.1"/>
    <property type="molecule type" value="Genomic_DNA"/>
</dbReference>
<protein>
    <submittedName>
        <fullName evidence="1">Uncharacterized protein</fullName>
    </submittedName>
</protein>
<proteinExistence type="predicted"/>
<accession>D4X479</accession>